<gene>
    <name evidence="1" type="ORF">TanjilG_08727</name>
</gene>
<proteinExistence type="predicted"/>
<dbReference type="Gramene" id="OIV96866">
    <property type="protein sequence ID" value="OIV96866"/>
    <property type="gene ID" value="TanjilG_08727"/>
</dbReference>
<dbReference type="Proteomes" id="UP000188354">
    <property type="component" value="Chromosome LG15"/>
</dbReference>
<organism evidence="1 2">
    <name type="scientific">Lupinus angustifolius</name>
    <name type="common">Narrow-leaved blue lupine</name>
    <dbReference type="NCBI Taxonomy" id="3871"/>
    <lineage>
        <taxon>Eukaryota</taxon>
        <taxon>Viridiplantae</taxon>
        <taxon>Streptophyta</taxon>
        <taxon>Embryophyta</taxon>
        <taxon>Tracheophyta</taxon>
        <taxon>Spermatophyta</taxon>
        <taxon>Magnoliopsida</taxon>
        <taxon>eudicotyledons</taxon>
        <taxon>Gunneridae</taxon>
        <taxon>Pentapetalae</taxon>
        <taxon>rosids</taxon>
        <taxon>fabids</taxon>
        <taxon>Fabales</taxon>
        <taxon>Fabaceae</taxon>
        <taxon>Papilionoideae</taxon>
        <taxon>50 kb inversion clade</taxon>
        <taxon>genistoids sensu lato</taxon>
        <taxon>core genistoids</taxon>
        <taxon>Genisteae</taxon>
        <taxon>Lupinus</taxon>
    </lineage>
</organism>
<evidence type="ECO:0000313" key="1">
    <source>
        <dbReference type="EMBL" id="OIV96866.1"/>
    </source>
</evidence>
<dbReference type="PANTHER" id="PTHR14732">
    <property type="entry name" value="RNA POLYMERASE II SUBUNIT B1 CTD PHOSPHATASE RPAP2-RELATED"/>
    <property type="match status" value="1"/>
</dbReference>
<reference evidence="1 2" key="1">
    <citation type="journal article" date="2017" name="Plant Biotechnol. J.">
        <title>A comprehensive draft genome sequence for lupin (Lupinus angustifolius), an emerging health food: insights into plant-microbe interactions and legume evolution.</title>
        <authorList>
            <person name="Hane J.K."/>
            <person name="Ming Y."/>
            <person name="Kamphuis L.G."/>
            <person name="Nelson M.N."/>
            <person name="Garg G."/>
            <person name="Atkins C.A."/>
            <person name="Bayer P.E."/>
            <person name="Bravo A."/>
            <person name="Bringans S."/>
            <person name="Cannon S."/>
            <person name="Edwards D."/>
            <person name="Foley R."/>
            <person name="Gao L.L."/>
            <person name="Harrison M.J."/>
            <person name="Huang W."/>
            <person name="Hurgobin B."/>
            <person name="Li S."/>
            <person name="Liu C.W."/>
            <person name="McGrath A."/>
            <person name="Morahan G."/>
            <person name="Murray J."/>
            <person name="Weller J."/>
            <person name="Jian J."/>
            <person name="Singh K.B."/>
        </authorList>
    </citation>
    <scope>NUCLEOTIDE SEQUENCE [LARGE SCALE GENOMIC DNA]</scope>
    <source>
        <strain evidence="2">cv. Tanjil</strain>
        <tissue evidence="1">Whole plant</tissue>
    </source>
</reference>
<dbReference type="AlphaFoldDB" id="A0A4P1QX57"/>
<sequence>MVYQILQFVNKSYAVSEAGIIILPRSHDAVDERTVEDVDMLETDLVTLKWPRKPGLSDVDLFDSEDSLCDPPPEVVAFCNYVECPLLMDNLIFFGIYIYGRDERFDEEYLSVNGREYPCKVVLTNGRSSEIEQTLSSCLARALPSVAELRLPIPISTLDQGMVCLLDTMSFVDPLPAFRRRQWQVVVLLDIDALSVFRIPSLISFMTDRRALFHKEEYEILKNLIVSFRQAPHFCSKPSVKTWNFP</sequence>
<dbReference type="GO" id="GO:0005737">
    <property type="term" value="C:cytoplasm"/>
    <property type="evidence" value="ECO:0007669"/>
    <property type="project" value="TreeGrafter"/>
</dbReference>
<name>A0A4P1QX57_LUPAN</name>
<dbReference type="STRING" id="3871.A0A4P1QX57"/>
<accession>A0A4P1QX57</accession>
<protein>
    <submittedName>
        <fullName evidence="1">Uncharacterized protein</fullName>
    </submittedName>
</protein>
<dbReference type="EMBL" id="CM007375">
    <property type="protein sequence ID" value="OIV96866.1"/>
    <property type="molecule type" value="Genomic_DNA"/>
</dbReference>
<dbReference type="GO" id="GO:0005634">
    <property type="term" value="C:nucleus"/>
    <property type="evidence" value="ECO:0007669"/>
    <property type="project" value="TreeGrafter"/>
</dbReference>
<dbReference type="InterPro" id="IPR039693">
    <property type="entry name" value="Rtr1/RPAP2"/>
</dbReference>
<dbReference type="GO" id="GO:0008420">
    <property type="term" value="F:RNA polymerase II CTD heptapeptide repeat phosphatase activity"/>
    <property type="evidence" value="ECO:0007669"/>
    <property type="project" value="InterPro"/>
</dbReference>
<dbReference type="GO" id="GO:0043175">
    <property type="term" value="F:RNA polymerase core enzyme binding"/>
    <property type="evidence" value="ECO:0007669"/>
    <property type="project" value="InterPro"/>
</dbReference>
<evidence type="ECO:0000313" key="2">
    <source>
        <dbReference type="Proteomes" id="UP000188354"/>
    </source>
</evidence>
<keyword evidence="2" id="KW-1185">Reference proteome</keyword>
<dbReference type="PANTHER" id="PTHR14732:SF0">
    <property type="entry name" value="RNA POLYMERASE II SUBUNIT B1 CTD PHOSPHATASE RPAP2-RELATED"/>
    <property type="match status" value="1"/>
</dbReference>